<feature type="compositionally biased region" description="Polar residues" evidence="1">
    <location>
        <begin position="89"/>
        <end position="120"/>
    </location>
</feature>
<name>A0ABR2U6Y5_9ROSI</name>
<protein>
    <submittedName>
        <fullName evidence="2">Uncharacterized protein</fullName>
    </submittedName>
</protein>
<evidence type="ECO:0000313" key="3">
    <source>
        <dbReference type="Proteomes" id="UP001396334"/>
    </source>
</evidence>
<dbReference type="EMBL" id="JBBPBN010000002">
    <property type="protein sequence ID" value="KAK9045377.1"/>
    <property type="molecule type" value="Genomic_DNA"/>
</dbReference>
<dbReference type="Proteomes" id="UP001396334">
    <property type="component" value="Unassembled WGS sequence"/>
</dbReference>
<organism evidence="2 3">
    <name type="scientific">Hibiscus sabdariffa</name>
    <name type="common">roselle</name>
    <dbReference type="NCBI Taxonomy" id="183260"/>
    <lineage>
        <taxon>Eukaryota</taxon>
        <taxon>Viridiplantae</taxon>
        <taxon>Streptophyta</taxon>
        <taxon>Embryophyta</taxon>
        <taxon>Tracheophyta</taxon>
        <taxon>Spermatophyta</taxon>
        <taxon>Magnoliopsida</taxon>
        <taxon>eudicotyledons</taxon>
        <taxon>Gunneridae</taxon>
        <taxon>Pentapetalae</taxon>
        <taxon>rosids</taxon>
        <taxon>malvids</taxon>
        <taxon>Malvales</taxon>
        <taxon>Malvaceae</taxon>
        <taxon>Malvoideae</taxon>
        <taxon>Hibiscus</taxon>
    </lineage>
</organism>
<evidence type="ECO:0000313" key="2">
    <source>
        <dbReference type="EMBL" id="KAK9045377.1"/>
    </source>
</evidence>
<feature type="region of interest" description="Disordered" evidence="1">
    <location>
        <begin position="85"/>
        <end position="120"/>
    </location>
</feature>
<comment type="caution">
    <text evidence="2">The sequence shown here is derived from an EMBL/GenBank/DDBJ whole genome shotgun (WGS) entry which is preliminary data.</text>
</comment>
<sequence>MCNTKDNQGNSSNIAACGGQRSVGSVFSEHSQGNGNIEGSVEVHAHSNGLDTMVKDPPVHDDAEYVVESTPEACVNLVPMVLDPGAGQSVDTPLSASDSIGSRSDQGIGTSSYDSRSNAV</sequence>
<gene>
    <name evidence="2" type="ORF">V6N11_059258</name>
</gene>
<proteinExistence type="predicted"/>
<keyword evidence="3" id="KW-1185">Reference proteome</keyword>
<reference evidence="2 3" key="1">
    <citation type="journal article" date="2024" name="G3 (Bethesda)">
        <title>Genome assembly of Hibiscus sabdariffa L. provides insights into metabolisms of medicinal natural products.</title>
        <authorList>
            <person name="Kim T."/>
        </authorList>
    </citation>
    <scope>NUCLEOTIDE SEQUENCE [LARGE SCALE GENOMIC DNA]</scope>
    <source>
        <strain evidence="2">TK-2024</strain>
        <tissue evidence="2">Old leaves</tissue>
    </source>
</reference>
<accession>A0ABR2U6Y5</accession>
<evidence type="ECO:0000256" key="1">
    <source>
        <dbReference type="SAM" id="MobiDB-lite"/>
    </source>
</evidence>